<dbReference type="PANTHER" id="PTHR45445:SF2">
    <property type="entry name" value="METHYLTRANSFERASE TYPE 11 DOMAIN-CONTAINING PROTEIN"/>
    <property type="match status" value="1"/>
</dbReference>
<dbReference type="GO" id="GO:0008168">
    <property type="term" value="F:methyltransferase activity"/>
    <property type="evidence" value="ECO:0007669"/>
    <property type="project" value="UniProtKB-KW"/>
</dbReference>
<evidence type="ECO:0000256" key="1">
    <source>
        <dbReference type="SAM" id="MobiDB-lite"/>
    </source>
</evidence>
<name>A0A9K3LZ99_9STRA</name>
<keyword evidence="3" id="KW-1185">Reference proteome</keyword>
<protein>
    <submittedName>
        <fullName evidence="2">Methyltransferase domain containing protein</fullName>
    </submittedName>
</protein>
<accession>A0A9K3LZ99</accession>
<reference evidence="2" key="1">
    <citation type="journal article" date="2021" name="Sci. Rep.">
        <title>Diploid genomic architecture of Nitzschia inconspicua, an elite biomass production diatom.</title>
        <authorList>
            <person name="Oliver A."/>
            <person name="Podell S."/>
            <person name="Pinowska A."/>
            <person name="Traller J.C."/>
            <person name="Smith S.R."/>
            <person name="McClure R."/>
            <person name="Beliaev A."/>
            <person name="Bohutskyi P."/>
            <person name="Hill E.A."/>
            <person name="Rabines A."/>
            <person name="Zheng H."/>
            <person name="Allen L.Z."/>
            <person name="Kuo A."/>
            <person name="Grigoriev I.V."/>
            <person name="Allen A.E."/>
            <person name="Hazlebeck D."/>
            <person name="Allen E.E."/>
        </authorList>
    </citation>
    <scope>NUCLEOTIDE SEQUENCE</scope>
    <source>
        <strain evidence="2">Hildebrandi</strain>
    </source>
</reference>
<dbReference type="CDD" id="cd02440">
    <property type="entry name" value="AdoMet_MTases"/>
    <property type="match status" value="1"/>
</dbReference>
<dbReference type="AlphaFoldDB" id="A0A9K3LZ99"/>
<sequence>MTSTAAAGTVESKSDENVYETTSSLNQYLMLHFPFSGSDEGIPNIYPHANAPKHGLMFPRRVAEAMLDLYIKVNPQSTSFSRALDIGCAVGGTSFKLAQRFERVDAFDNSENFIRVANQMKNMEPVSFQVPMEGDISETVVCQHDPDIDKKFTDRVEFFVGDACRMPEMMKPSANGAEPLLKSNSYDGIVLANLLCRLQDPISCLEALPGLLLDHGVILIVTPFTWLEEFTPRDKWLGGYYGETADAPLAFDNEEEKGTSHPKKRRKNECWSSDGLQKEMERLGFVNVSRAEMPLIIREHQRKYQYIISEVTGWKKRSEATRMIPR</sequence>
<proteinExistence type="predicted"/>
<dbReference type="GO" id="GO:0032259">
    <property type="term" value="P:methylation"/>
    <property type="evidence" value="ECO:0007669"/>
    <property type="project" value="UniProtKB-KW"/>
</dbReference>
<gene>
    <name evidence="2" type="ORF">IV203_019469</name>
</gene>
<evidence type="ECO:0000313" key="2">
    <source>
        <dbReference type="EMBL" id="KAG7370899.1"/>
    </source>
</evidence>
<keyword evidence="2" id="KW-0808">Transferase</keyword>
<reference evidence="2" key="2">
    <citation type="submission" date="2021-04" db="EMBL/GenBank/DDBJ databases">
        <authorList>
            <person name="Podell S."/>
        </authorList>
    </citation>
    <scope>NUCLEOTIDE SEQUENCE</scope>
    <source>
        <strain evidence="2">Hildebrandi</strain>
    </source>
</reference>
<dbReference type="Proteomes" id="UP000693970">
    <property type="component" value="Unassembled WGS sequence"/>
</dbReference>
<dbReference type="Pfam" id="PF13489">
    <property type="entry name" value="Methyltransf_23"/>
    <property type="match status" value="1"/>
</dbReference>
<feature type="region of interest" description="Disordered" evidence="1">
    <location>
        <begin position="251"/>
        <end position="270"/>
    </location>
</feature>
<dbReference type="OrthoDB" id="506498at2759"/>
<dbReference type="EMBL" id="JAGRRH010000004">
    <property type="protein sequence ID" value="KAG7370899.1"/>
    <property type="molecule type" value="Genomic_DNA"/>
</dbReference>
<dbReference type="PANTHER" id="PTHR45445">
    <property type="match status" value="1"/>
</dbReference>
<keyword evidence="2" id="KW-0489">Methyltransferase</keyword>
<organism evidence="2 3">
    <name type="scientific">Nitzschia inconspicua</name>
    <dbReference type="NCBI Taxonomy" id="303405"/>
    <lineage>
        <taxon>Eukaryota</taxon>
        <taxon>Sar</taxon>
        <taxon>Stramenopiles</taxon>
        <taxon>Ochrophyta</taxon>
        <taxon>Bacillariophyta</taxon>
        <taxon>Bacillariophyceae</taxon>
        <taxon>Bacillariophycidae</taxon>
        <taxon>Bacillariales</taxon>
        <taxon>Bacillariaceae</taxon>
        <taxon>Nitzschia</taxon>
    </lineage>
</organism>
<evidence type="ECO:0000313" key="3">
    <source>
        <dbReference type="Proteomes" id="UP000693970"/>
    </source>
</evidence>
<comment type="caution">
    <text evidence="2">The sequence shown here is derived from an EMBL/GenBank/DDBJ whole genome shotgun (WGS) entry which is preliminary data.</text>
</comment>